<protein>
    <recommendedName>
        <fullName evidence="1">Glutamine amidotransferase domain-containing protein</fullName>
    </recommendedName>
</protein>
<dbReference type="AlphaFoldDB" id="A0A1Z5SPB8"/>
<accession>A0A1Z5SPB8</accession>
<dbReference type="VEuPathDB" id="FungiDB:BTJ68_12766"/>
<dbReference type="GO" id="GO:0005829">
    <property type="term" value="C:cytosol"/>
    <property type="evidence" value="ECO:0007669"/>
    <property type="project" value="TreeGrafter"/>
</dbReference>
<dbReference type="SUPFAM" id="SSF52317">
    <property type="entry name" value="Class I glutamine amidotransferase-like"/>
    <property type="match status" value="1"/>
</dbReference>
<dbReference type="EMBL" id="MUNK01000352">
    <property type="protein sequence ID" value="OTA22669.1"/>
    <property type="molecule type" value="Genomic_DNA"/>
</dbReference>
<gene>
    <name evidence="2" type="ORF">BTJ68_12766</name>
</gene>
<name>A0A1Z5SPB8_HORWE</name>
<feature type="domain" description="Glutamine amidotransferase" evidence="1">
    <location>
        <begin position="115"/>
        <end position="222"/>
    </location>
</feature>
<evidence type="ECO:0000313" key="3">
    <source>
        <dbReference type="Proteomes" id="UP000194280"/>
    </source>
</evidence>
<reference evidence="2 3" key="1">
    <citation type="submission" date="2017-01" db="EMBL/GenBank/DDBJ databases">
        <title>The recent genome duplication of the halophilic yeast Hortaea werneckii: insights from long-read sequencing.</title>
        <authorList>
            <person name="Sinha S."/>
            <person name="Flibotte S."/>
            <person name="Neira M."/>
            <person name="Lenassi M."/>
            <person name="Gostincar C."/>
            <person name="Stajich J.E."/>
            <person name="Nislow C.E."/>
        </authorList>
    </citation>
    <scope>NUCLEOTIDE SEQUENCE [LARGE SCALE GENOMIC DNA]</scope>
    <source>
        <strain evidence="2 3">EXF-2000</strain>
    </source>
</reference>
<dbReference type="InParanoid" id="A0A1Z5SPB8"/>
<evidence type="ECO:0000259" key="1">
    <source>
        <dbReference type="Pfam" id="PF00117"/>
    </source>
</evidence>
<dbReference type="PANTHER" id="PTHR42695:SF4">
    <property type="entry name" value="GLUTAMINE AMIDOTRANSFERASE DOMAIN-CONTAINING PROTEIN"/>
    <property type="match status" value="1"/>
</dbReference>
<dbReference type="Pfam" id="PF00117">
    <property type="entry name" value="GATase"/>
    <property type="match status" value="1"/>
</dbReference>
<dbReference type="InterPro" id="IPR044992">
    <property type="entry name" value="ChyE-like"/>
</dbReference>
<dbReference type="GO" id="GO:0005634">
    <property type="term" value="C:nucleus"/>
    <property type="evidence" value="ECO:0007669"/>
    <property type="project" value="TreeGrafter"/>
</dbReference>
<dbReference type="STRING" id="1157616.A0A1Z5SPB8"/>
<dbReference type="Gene3D" id="3.40.50.880">
    <property type="match status" value="1"/>
</dbReference>
<dbReference type="CDD" id="cd01741">
    <property type="entry name" value="GATase1_1"/>
    <property type="match status" value="1"/>
</dbReference>
<keyword evidence="3" id="KW-1185">Reference proteome</keyword>
<comment type="caution">
    <text evidence="2">The sequence shown here is derived from an EMBL/GenBank/DDBJ whole genome shotgun (WGS) entry which is preliminary data.</text>
</comment>
<dbReference type="OrthoDB" id="92161at2759"/>
<organism evidence="2 3">
    <name type="scientific">Hortaea werneckii EXF-2000</name>
    <dbReference type="NCBI Taxonomy" id="1157616"/>
    <lineage>
        <taxon>Eukaryota</taxon>
        <taxon>Fungi</taxon>
        <taxon>Dikarya</taxon>
        <taxon>Ascomycota</taxon>
        <taxon>Pezizomycotina</taxon>
        <taxon>Dothideomycetes</taxon>
        <taxon>Dothideomycetidae</taxon>
        <taxon>Mycosphaerellales</taxon>
        <taxon>Teratosphaeriaceae</taxon>
        <taxon>Hortaea</taxon>
    </lineage>
</organism>
<dbReference type="InterPro" id="IPR017926">
    <property type="entry name" value="GATASE"/>
</dbReference>
<evidence type="ECO:0000313" key="2">
    <source>
        <dbReference type="EMBL" id="OTA22669.1"/>
    </source>
</evidence>
<dbReference type="InterPro" id="IPR029062">
    <property type="entry name" value="Class_I_gatase-like"/>
</dbReference>
<sequence length="280" mass="31429">MSTETIKMLVLETDSPHPHTLQETGSFGQVFSRVFKVAGQNHNPPLGIDVDMHYVVDDPAKGKHGHVPKYEDIPEDIRAVLITGSLYDAHGNDPWIQDLRSLICDLWRTRPGMKFSGICFGHQLLGRVLGAKVEPTPGKQWELAHVNMDLTKVGQKLFVTDDTKLALHQMHQDQVSTIPSSDSTDLLSPGTKVHNWASSEHTKIQGLYIRDRLFTSQGHLEIDGPMVHRQLQMRIEAGAITEKNKDEIQHAEQTSHLEHDGELLAAAILRFFHGDDHDIE</sequence>
<dbReference type="PANTHER" id="PTHR42695">
    <property type="entry name" value="GLUTAMINE AMIDOTRANSFERASE YLR126C-RELATED"/>
    <property type="match status" value="1"/>
</dbReference>
<proteinExistence type="predicted"/>
<dbReference type="Proteomes" id="UP000194280">
    <property type="component" value="Unassembled WGS sequence"/>
</dbReference>